<dbReference type="STRING" id="1336337.A0A3N4J2F6"/>
<feature type="transmembrane region" description="Helical" evidence="1">
    <location>
        <begin position="38"/>
        <end position="55"/>
    </location>
</feature>
<dbReference type="AlphaFoldDB" id="A0A3N4J2F6"/>
<proteinExistence type="predicted"/>
<reference evidence="2 3" key="1">
    <citation type="journal article" date="2018" name="Nat. Ecol. Evol.">
        <title>Pezizomycetes genomes reveal the molecular basis of ectomycorrhizal truffle lifestyle.</title>
        <authorList>
            <person name="Murat C."/>
            <person name="Payen T."/>
            <person name="Noel B."/>
            <person name="Kuo A."/>
            <person name="Morin E."/>
            <person name="Chen J."/>
            <person name="Kohler A."/>
            <person name="Krizsan K."/>
            <person name="Balestrini R."/>
            <person name="Da Silva C."/>
            <person name="Montanini B."/>
            <person name="Hainaut M."/>
            <person name="Levati E."/>
            <person name="Barry K.W."/>
            <person name="Belfiori B."/>
            <person name="Cichocki N."/>
            <person name="Clum A."/>
            <person name="Dockter R.B."/>
            <person name="Fauchery L."/>
            <person name="Guy J."/>
            <person name="Iotti M."/>
            <person name="Le Tacon F."/>
            <person name="Lindquist E.A."/>
            <person name="Lipzen A."/>
            <person name="Malagnac F."/>
            <person name="Mello A."/>
            <person name="Molinier V."/>
            <person name="Miyauchi S."/>
            <person name="Poulain J."/>
            <person name="Riccioni C."/>
            <person name="Rubini A."/>
            <person name="Sitrit Y."/>
            <person name="Splivallo R."/>
            <person name="Traeger S."/>
            <person name="Wang M."/>
            <person name="Zifcakova L."/>
            <person name="Wipf D."/>
            <person name="Zambonelli A."/>
            <person name="Paolocci F."/>
            <person name="Nowrousian M."/>
            <person name="Ottonello S."/>
            <person name="Baldrian P."/>
            <person name="Spatafora J.W."/>
            <person name="Henrissat B."/>
            <person name="Nagy L.G."/>
            <person name="Aury J.M."/>
            <person name="Wincker P."/>
            <person name="Grigoriev I.V."/>
            <person name="Bonfante P."/>
            <person name="Martin F.M."/>
        </authorList>
    </citation>
    <scope>NUCLEOTIDE SEQUENCE [LARGE SCALE GENOMIC DNA]</scope>
    <source>
        <strain evidence="2 3">120613-1</strain>
    </source>
</reference>
<dbReference type="EMBL" id="ML120470">
    <property type="protein sequence ID" value="RPA92523.1"/>
    <property type="molecule type" value="Genomic_DNA"/>
</dbReference>
<evidence type="ECO:0000256" key="1">
    <source>
        <dbReference type="SAM" id="Phobius"/>
    </source>
</evidence>
<name>A0A3N4J2F6_9PEZI</name>
<keyword evidence="1" id="KW-0472">Membrane</keyword>
<evidence type="ECO:0000313" key="2">
    <source>
        <dbReference type="EMBL" id="RPA92523.1"/>
    </source>
</evidence>
<feature type="non-terminal residue" evidence="2">
    <location>
        <position position="1"/>
    </location>
</feature>
<dbReference type="OrthoDB" id="5375821at2759"/>
<sequence>NTHMSSLCISVEHGFTRLMMLYGYNGFKMSLKIGLSPVVAYFIVSVLFCNIHSCFHGNQTSKKFHCNPPSVHSYLAAT</sequence>
<keyword evidence="1" id="KW-0812">Transmembrane</keyword>
<accession>A0A3N4J2F6</accession>
<keyword evidence="3" id="KW-1185">Reference proteome</keyword>
<evidence type="ECO:0000313" key="3">
    <source>
        <dbReference type="Proteomes" id="UP000276215"/>
    </source>
</evidence>
<gene>
    <name evidence="2" type="ORF">L873DRAFT_1709331</name>
</gene>
<organism evidence="2 3">
    <name type="scientific">Choiromyces venosus 120613-1</name>
    <dbReference type="NCBI Taxonomy" id="1336337"/>
    <lineage>
        <taxon>Eukaryota</taxon>
        <taxon>Fungi</taxon>
        <taxon>Dikarya</taxon>
        <taxon>Ascomycota</taxon>
        <taxon>Pezizomycotina</taxon>
        <taxon>Pezizomycetes</taxon>
        <taxon>Pezizales</taxon>
        <taxon>Tuberaceae</taxon>
        <taxon>Choiromyces</taxon>
    </lineage>
</organism>
<keyword evidence="1" id="KW-1133">Transmembrane helix</keyword>
<dbReference type="Proteomes" id="UP000276215">
    <property type="component" value="Unassembled WGS sequence"/>
</dbReference>
<protein>
    <submittedName>
        <fullName evidence="2">Uncharacterized protein</fullName>
    </submittedName>
</protein>